<organism evidence="1 2">
    <name type="scientific">Sclerotinia trifoliorum</name>
    <dbReference type="NCBI Taxonomy" id="28548"/>
    <lineage>
        <taxon>Eukaryota</taxon>
        <taxon>Fungi</taxon>
        <taxon>Dikarya</taxon>
        <taxon>Ascomycota</taxon>
        <taxon>Pezizomycotina</taxon>
        <taxon>Leotiomycetes</taxon>
        <taxon>Helotiales</taxon>
        <taxon>Sclerotiniaceae</taxon>
        <taxon>Sclerotinia</taxon>
    </lineage>
</organism>
<comment type="caution">
    <text evidence="1">The sequence shown here is derived from an EMBL/GenBank/DDBJ whole genome shotgun (WGS) entry which is preliminary data.</text>
</comment>
<evidence type="ECO:0000313" key="1">
    <source>
        <dbReference type="EMBL" id="CAD6456659.1"/>
    </source>
</evidence>
<accession>A0A8H2W6X9</accession>
<keyword evidence="2" id="KW-1185">Reference proteome</keyword>
<name>A0A8H2W6X9_9HELO</name>
<dbReference type="EMBL" id="CAJHIA010000037">
    <property type="protein sequence ID" value="CAD6456659.1"/>
    <property type="molecule type" value="Genomic_DNA"/>
</dbReference>
<dbReference type="AlphaFoldDB" id="A0A8H2W6X9"/>
<dbReference type="OrthoDB" id="5153231at2759"/>
<protein>
    <submittedName>
        <fullName evidence="1">127314ca-dd94-4fbc-9c12-f5e5b2e313b3</fullName>
    </submittedName>
</protein>
<evidence type="ECO:0000313" key="2">
    <source>
        <dbReference type="Proteomes" id="UP000624404"/>
    </source>
</evidence>
<reference evidence="1" key="1">
    <citation type="submission" date="2020-10" db="EMBL/GenBank/DDBJ databases">
        <authorList>
            <person name="Kusch S."/>
        </authorList>
    </citation>
    <scope>NUCLEOTIDE SEQUENCE</scope>
    <source>
        <strain evidence="1">SwB9</strain>
    </source>
</reference>
<gene>
    <name evidence="1" type="ORF">SCLTRI_LOCUS10494</name>
</gene>
<proteinExistence type="predicted"/>
<sequence>MYQHYLTRSFEYRLHSSAINDKRVSTEFTFFRDTLLYDDDILGIKFHMRCSGKCWHSGLRSSCFYGKCYSFRLYAVSPKFLATTEYSFRPPIFEEQRRRDRMLHILAKRLMASWTKRLSDELCWMIAGHLIRECAIIIVQELANEDSANDSIIDLSRNVYVRYIMIEGTRYIRSLRNSTQSMSKPGETLLLESQNSSDVRNVYIGEDHLGIRQIQLSSSSKSIPGLWWRQFSKSYCICKIRTRTDGLKLRDLVESEQQIFTAPARINWPVRAPNVSIVDLSSLQAPLEEPKGLRMSFFECNSAFTTGYSLATNGVSIATVHTHNEELDLTFHEEVDSFFGRSMVWIYMPVDDGEYVTEICRRFGFRHIRPNSLGLMFTTNRQRTTLFGCYKPPPSSNADYQFDRIYTPPQTPSRIYFNEWDSISAEYEIKFLGFEHTETPISRPSQNR</sequence>
<dbReference type="Proteomes" id="UP000624404">
    <property type="component" value="Unassembled WGS sequence"/>
</dbReference>